<keyword evidence="4" id="KW-1185">Reference proteome</keyword>
<proteinExistence type="predicted"/>
<comment type="caution">
    <text evidence="3">The sequence shown here is derived from an EMBL/GenBank/DDBJ whole genome shotgun (WGS) entry which is preliminary data.</text>
</comment>
<dbReference type="OrthoDB" id="3360032at2759"/>
<accession>A0A4Y7TEH7</accession>
<evidence type="ECO:0000313" key="3">
    <source>
        <dbReference type="EMBL" id="TEB32354.1"/>
    </source>
</evidence>
<reference evidence="3 4" key="1">
    <citation type="journal article" date="2019" name="Nat. Ecol. Evol.">
        <title>Megaphylogeny resolves global patterns of mushroom evolution.</title>
        <authorList>
            <person name="Varga T."/>
            <person name="Krizsan K."/>
            <person name="Foldi C."/>
            <person name="Dima B."/>
            <person name="Sanchez-Garcia M."/>
            <person name="Sanchez-Ramirez S."/>
            <person name="Szollosi G.J."/>
            <person name="Szarkandi J.G."/>
            <person name="Papp V."/>
            <person name="Albert L."/>
            <person name="Andreopoulos W."/>
            <person name="Angelini C."/>
            <person name="Antonin V."/>
            <person name="Barry K.W."/>
            <person name="Bougher N.L."/>
            <person name="Buchanan P."/>
            <person name="Buyck B."/>
            <person name="Bense V."/>
            <person name="Catcheside P."/>
            <person name="Chovatia M."/>
            <person name="Cooper J."/>
            <person name="Damon W."/>
            <person name="Desjardin D."/>
            <person name="Finy P."/>
            <person name="Geml J."/>
            <person name="Haridas S."/>
            <person name="Hughes K."/>
            <person name="Justo A."/>
            <person name="Karasinski D."/>
            <person name="Kautmanova I."/>
            <person name="Kiss B."/>
            <person name="Kocsube S."/>
            <person name="Kotiranta H."/>
            <person name="LaButti K.M."/>
            <person name="Lechner B.E."/>
            <person name="Liimatainen K."/>
            <person name="Lipzen A."/>
            <person name="Lukacs Z."/>
            <person name="Mihaltcheva S."/>
            <person name="Morgado L.N."/>
            <person name="Niskanen T."/>
            <person name="Noordeloos M.E."/>
            <person name="Ohm R.A."/>
            <person name="Ortiz-Santana B."/>
            <person name="Ovrebo C."/>
            <person name="Racz N."/>
            <person name="Riley R."/>
            <person name="Savchenko A."/>
            <person name="Shiryaev A."/>
            <person name="Soop K."/>
            <person name="Spirin V."/>
            <person name="Szebenyi C."/>
            <person name="Tomsovsky M."/>
            <person name="Tulloss R.E."/>
            <person name="Uehling J."/>
            <person name="Grigoriev I.V."/>
            <person name="Vagvolgyi C."/>
            <person name="Papp T."/>
            <person name="Martin F.M."/>
            <person name="Miettinen O."/>
            <person name="Hibbett D.S."/>
            <person name="Nagy L.G."/>
        </authorList>
    </citation>
    <scope>NUCLEOTIDE SEQUENCE [LARGE SCALE GENOMIC DNA]</scope>
    <source>
        <strain evidence="3 4">FP101781</strain>
    </source>
</reference>
<keyword evidence="1" id="KW-0472">Membrane</keyword>
<feature type="signal peptide" evidence="2">
    <location>
        <begin position="1"/>
        <end position="19"/>
    </location>
</feature>
<keyword evidence="2" id="KW-0732">Signal</keyword>
<protein>
    <submittedName>
        <fullName evidence="3">Uncharacterized protein</fullName>
    </submittedName>
</protein>
<feature type="chain" id="PRO_5021462705" evidence="2">
    <location>
        <begin position="20"/>
        <end position="255"/>
    </location>
</feature>
<sequence>MYYAFLFCSLIFFIGRAIANTEIANFEVGEERNFDIWFVREWPTLSVNQTSLEWNLTANLLDTPKVSLNQEPCTRLYHWNPTETPETCIKELWLALDMDGEKWSSYTKYTLRLSWSASYPVDAFVKIFDSSDIAPLPRPGPPRRLRRRHGPSQYLIRRKFARIQLVNIGVLNPTSELAQKSQQDPNMLPGPVPIIIRLEPLLFGVLPQSVVPTLYTILAAVVIGVLIARVVIRRLQDDVEDYLKAKTGGDSKKTQ</sequence>
<dbReference type="STRING" id="71717.A0A4Y7TEH7"/>
<dbReference type="Proteomes" id="UP000298030">
    <property type="component" value="Unassembled WGS sequence"/>
</dbReference>
<keyword evidence="1" id="KW-1133">Transmembrane helix</keyword>
<name>A0A4Y7TEH7_COPMI</name>
<feature type="transmembrane region" description="Helical" evidence="1">
    <location>
        <begin position="214"/>
        <end position="232"/>
    </location>
</feature>
<evidence type="ECO:0000256" key="1">
    <source>
        <dbReference type="SAM" id="Phobius"/>
    </source>
</evidence>
<keyword evidence="1" id="KW-0812">Transmembrane</keyword>
<dbReference type="EMBL" id="QPFP01000015">
    <property type="protein sequence ID" value="TEB32354.1"/>
    <property type="molecule type" value="Genomic_DNA"/>
</dbReference>
<evidence type="ECO:0000313" key="4">
    <source>
        <dbReference type="Proteomes" id="UP000298030"/>
    </source>
</evidence>
<gene>
    <name evidence="3" type="ORF">FA13DRAFT_1790680</name>
</gene>
<organism evidence="3 4">
    <name type="scientific">Coprinellus micaceus</name>
    <name type="common">Glistening ink-cap mushroom</name>
    <name type="synonym">Coprinus micaceus</name>
    <dbReference type="NCBI Taxonomy" id="71717"/>
    <lineage>
        <taxon>Eukaryota</taxon>
        <taxon>Fungi</taxon>
        <taxon>Dikarya</taxon>
        <taxon>Basidiomycota</taxon>
        <taxon>Agaricomycotina</taxon>
        <taxon>Agaricomycetes</taxon>
        <taxon>Agaricomycetidae</taxon>
        <taxon>Agaricales</taxon>
        <taxon>Agaricineae</taxon>
        <taxon>Psathyrellaceae</taxon>
        <taxon>Coprinellus</taxon>
    </lineage>
</organism>
<dbReference type="AlphaFoldDB" id="A0A4Y7TEH7"/>
<evidence type="ECO:0000256" key="2">
    <source>
        <dbReference type="SAM" id="SignalP"/>
    </source>
</evidence>